<reference evidence="2" key="1">
    <citation type="journal article" date="2014" name="Genome Announc.">
        <title>Draft Genome Sequence of Pseudomonas moraviensis R28-S.</title>
        <authorList>
            <person name="Hunter S.S."/>
            <person name="Yano H."/>
            <person name="Loftie-Eaton W."/>
            <person name="Hughes J."/>
            <person name="De Gelder L."/>
            <person name="Stragier P."/>
            <person name="De Vos P."/>
            <person name="Settles M.L."/>
            <person name="Top E.M."/>
        </authorList>
    </citation>
    <scope>NUCLEOTIDE SEQUENCE [LARGE SCALE GENOMIC DNA]</scope>
    <source>
        <strain evidence="2">R28-S</strain>
    </source>
</reference>
<accession>V8R420</accession>
<dbReference type="HOGENOM" id="CLU_2864470_0_0_6"/>
<dbReference type="Proteomes" id="UP000024771">
    <property type="component" value="Chromosome"/>
</dbReference>
<feature type="region of interest" description="Disordered" evidence="1">
    <location>
        <begin position="43"/>
        <end position="64"/>
    </location>
</feature>
<protein>
    <submittedName>
        <fullName evidence="2">Uncharacterized protein</fullName>
    </submittedName>
</protein>
<name>V8R420_9PSED</name>
<dbReference type="EMBL" id="AYMZ01000008">
    <property type="protein sequence ID" value="ETF06866.1"/>
    <property type="molecule type" value="Genomic_DNA"/>
</dbReference>
<gene>
    <name evidence="2" type="ORF">PMO01_18915</name>
</gene>
<organism evidence="2">
    <name type="scientific">Pseudomonas moraviensis R28-S</name>
    <dbReference type="NCBI Taxonomy" id="1395516"/>
    <lineage>
        <taxon>Bacteria</taxon>
        <taxon>Pseudomonadati</taxon>
        <taxon>Pseudomonadota</taxon>
        <taxon>Gammaproteobacteria</taxon>
        <taxon>Pseudomonadales</taxon>
        <taxon>Pseudomonadaceae</taxon>
        <taxon>Pseudomonas</taxon>
    </lineage>
</organism>
<sequence>MVHKRDRVTNLNEFEWLIATGGVVSLLVIEIIEEGKDVGCTGITRVEGGKRPQNSSLKSLTLEE</sequence>
<feature type="compositionally biased region" description="Polar residues" evidence="1">
    <location>
        <begin position="52"/>
        <end position="64"/>
    </location>
</feature>
<comment type="caution">
    <text evidence="2">The sequence shown here is derived from an EMBL/GenBank/DDBJ whole genome shotgun (WGS) entry which is preliminary data.</text>
</comment>
<evidence type="ECO:0000256" key="1">
    <source>
        <dbReference type="SAM" id="MobiDB-lite"/>
    </source>
</evidence>
<proteinExistence type="predicted"/>
<dbReference type="AlphaFoldDB" id="V8R420"/>
<evidence type="ECO:0000313" key="2">
    <source>
        <dbReference type="EMBL" id="ETF06866.1"/>
    </source>
</evidence>